<dbReference type="EMBL" id="RIBY02002200">
    <property type="protein sequence ID" value="KAH9822894.1"/>
    <property type="molecule type" value="Genomic_DNA"/>
</dbReference>
<keyword evidence="1" id="KW-0732">Signal</keyword>
<proteinExistence type="predicted"/>
<evidence type="ECO:0000256" key="1">
    <source>
        <dbReference type="SAM" id="SignalP"/>
    </source>
</evidence>
<reference evidence="2 3" key="2">
    <citation type="journal article" date="2021" name="Curr. Genet.">
        <title>Genetic response to nitrogen starvation in the aggressive Eucalyptus foliar pathogen Teratosphaeria destructans.</title>
        <authorList>
            <person name="Havenga M."/>
            <person name="Wingfield B.D."/>
            <person name="Wingfield M.J."/>
            <person name="Dreyer L.L."/>
            <person name="Roets F."/>
            <person name="Aylward J."/>
        </authorList>
    </citation>
    <scope>NUCLEOTIDE SEQUENCE [LARGE SCALE GENOMIC DNA]</scope>
    <source>
        <strain evidence="2">CMW44962</strain>
    </source>
</reference>
<protein>
    <submittedName>
        <fullName evidence="2">Uncharacterized protein</fullName>
    </submittedName>
</protein>
<feature type="chain" id="PRO_5040841590" evidence="1">
    <location>
        <begin position="19"/>
        <end position="76"/>
    </location>
</feature>
<dbReference type="Proteomes" id="UP001138500">
    <property type="component" value="Unassembled WGS sequence"/>
</dbReference>
<feature type="signal peptide" evidence="1">
    <location>
        <begin position="1"/>
        <end position="18"/>
    </location>
</feature>
<accession>A0A9W7VZP0</accession>
<dbReference type="AlphaFoldDB" id="A0A9W7VZP0"/>
<organism evidence="2 3">
    <name type="scientific">Teratosphaeria destructans</name>
    <dbReference type="NCBI Taxonomy" id="418781"/>
    <lineage>
        <taxon>Eukaryota</taxon>
        <taxon>Fungi</taxon>
        <taxon>Dikarya</taxon>
        <taxon>Ascomycota</taxon>
        <taxon>Pezizomycotina</taxon>
        <taxon>Dothideomycetes</taxon>
        <taxon>Dothideomycetidae</taxon>
        <taxon>Mycosphaerellales</taxon>
        <taxon>Teratosphaeriaceae</taxon>
        <taxon>Teratosphaeria</taxon>
    </lineage>
</organism>
<sequence>MRTAIFALLSCCLGFALADPILTSCADVNYAGCSGEKSEPVACPSSQTPPADRGTCDLKLHFSQTEDIYCCTGQSG</sequence>
<keyword evidence="3" id="KW-1185">Reference proteome</keyword>
<evidence type="ECO:0000313" key="3">
    <source>
        <dbReference type="Proteomes" id="UP001138500"/>
    </source>
</evidence>
<name>A0A9W7VZP0_9PEZI</name>
<evidence type="ECO:0000313" key="2">
    <source>
        <dbReference type="EMBL" id="KAH9822894.1"/>
    </source>
</evidence>
<reference evidence="2 3" key="1">
    <citation type="journal article" date="2018" name="IMA Fungus">
        <title>IMA Genome-F 10: Nine draft genome sequences of Claviceps purpurea s.lat., including C. arundinis, C. humidiphila, and C. cf. spartinae, pseudomolecules for the pitch canker pathogen Fusarium circinatum, draft genome of Davidsoniella eucalypti, Grosmannia galeiformis, Quambalaria eucalypti, and Teratosphaeria destructans.</title>
        <authorList>
            <person name="Wingfield B.D."/>
            <person name="Liu M."/>
            <person name="Nguyen H.D."/>
            <person name="Lane F.A."/>
            <person name="Morgan S.W."/>
            <person name="De Vos L."/>
            <person name="Wilken P.M."/>
            <person name="Duong T.A."/>
            <person name="Aylward J."/>
            <person name="Coetzee M.P."/>
            <person name="Dadej K."/>
            <person name="De Beer Z.W."/>
            <person name="Findlay W."/>
            <person name="Havenga M."/>
            <person name="Kolarik M."/>
            <person name="Menzies J.G."/>
            <person name="Naidoo K."/>
            <person name="Pochopski O."/>
            <person name="Shoukouhi P."/>
            <person name="Santana Q.C."/>
            <person name="Seifert K.A."/>
            <person name="Soal N."/>
            <person name="Steenkamp E.T."/>
            <person name="Tatham C.T."/>
            <person name="van der Nest M.A."/>
            <person name="Wingfield M.J."/>
        </authorList>
    </citation>
    <scope>NUCLEOTIDE SEQUENCE [LARGE SCALE GENOMIC DNA]</scope>
    <source>
        <strain evidence="2">CMW44962</strain>
    </source>
</reference>
<dbReference type="OrthoDB" id="10349590at2759"/>
<comment type="caution">
    <text evidence="2">The sequence shown here is derived from an EMBL/GenBank/DDBJ whole genome shotgun (WGS) entry which is preliminary data.</text>
</comment>
<gene>
    <name evidence="2" type="ORF">Tdes44962_MAKER00722</name>
</gene>